<evidence type="ECO:0000313" key="15">
    <source>
        <dbReference type="WBParaSite" id="MCU_000043-RA"/>
    </source>
</evidence>
<evidence type="ECO:0000256" key="8">
    <source>
        <dbReference type="ARBA" id="ARBA00022989"/>
    </source>
</evidence>
<dbReference type="SUPFAM" id="SSF81324">
    <property type="entry name" value="Voltage-gated potassium channels"/>
    <property type="match status" value="1"/>
</dbReference>
<sequence>MQSYGRRHGHAGDDDGYNYHTLSSTQPPLTYSSEEDINEDNEKSRSSTDHGHITIPRIELPVSTSPPSVPPESSPSQLQPNHDAVGSLGASIRAGGTPTLSGIAGVAAAAATQQGKPLNLTNLALAAQTNARKRPTTRAQAAGARPQRALFCLGLRNPLRKMCIGIVEWKPFEYLILITILGNCFALGSHTPYPDGDSNGTNSILEKVENVFIVIFTIECFLKIIALGFVMHPGAYLRNGWNILDFSIVCLGLLQPLLQKMLDRSGVDVKALRAFRVLRPLRLVSGLPSLQVVLNAIIRAMVPLLHIALLVIFVITMYAIVGLELFSGKLHA</sequence>
<comment type="subcellular location">
    <subcellularLocation>
        <location evidence="1">Membrane</location>
        <topology evidence="1">Multi-pass membrane protein</topology>
    </subcellularLocation>
</comment>
<protein>
    <submittedName>
        <fullName evidence="15">Ion_trans domain-containing protein</fullName>
    </submittedName>
</protein>
<evidence type="ECO:0000256" key="11">
    <source>
        <dbReference type="ARBA" id="ARBA00023303"/>
    </source>
</evidence>
<feature type="domain" description="Ion transport" evidence="14">
    <location>
        <begin position="170"/>
        <end position="331"/>
    </location>
</feature>
<evidence type="ECO:0000256" key="6">
    <source>
        <dbReference type="ARBA" id="ARBA00022837"/>
    </source>
</evidence>
<keyword evidence="8 13" id="KW-1133">Transmembrane helix</keyword>
<organism evidence="15">
    <name type="scientific">Mesocestoides corti</name>
    <name type="common">Flatworm</name>
    <dbReference type="NCBI Taxonomy" id="53468"/>
    <lineage>
        <taxon>Eukaryota</taxon>
        <taxon>Metazoa</taxon>
        <taxon>Spiralia</taxon>
        <taxon>Lophotrochozoa</taxon>
        <taxon>Platyhelminthes</taxon>
        <taxon>Cestoda</taxon>
        <taxon>Eucestoda</taxon>
        <taxon>Cyclophyllidea</taxon>
        <taxon>Mesocestoididae</taxon>
        <taxon>Mesocestoides</taxon>
    </lineage>
</organism>
<evidence type="ECO:0000256" key="10">
    <source>
        <dbReference type="ARBA" id="ARBA00023136"/>
    </source>
</evidence>
<keyword evidence="9" id="KW-0406">Ion transport</keyword>
<dbReference type="Gene3D" id="1.20.120.350">
    <property type="entry name" value="Voltage-gated potassium channels. Chain C"/>
    <property type="match status" value="1"/>
</dbReference>
<evidence type="ECO:0000256" key="3">
    <source>
        <dbReference type="ARBA" id="ARBA00022568"/>
    </source>
</evidence>
<dbReference type="GO" id="GO:0098703">
    <property type="term" value="P:calcium ion import across plasma membrane"/>
    <property type="evidence" value="ECO:0007669"/>
    <property type="project" value="TreeGrafter"/>
</dbReference>
<evidence type="ECO:0000259" key="14">
    <source>
        <dbReference type="Pfam" id="PF00520"/>
    </source>
</evidence>
<evidence type="ECO:0000256" key="4">
    <source>
        <dbReference type="ARBA" id="ARBA00022673"/>
    </source>
</evidence>
<feature type="compositionally biased region" description="Polar residues" evidence="12">
    <location>
        <begin position="20"/>
        <end position="32"/>
    </location>
</feature>
<evidence type="ECO:0000256" key="1">
    <source>
        <dbReference type="ARBA" id="ARBA00004141"/>
    </source>
</evidence>
<proteinExistence type="predicted"/>
<dbReference type="GO" id="GO:0005891">
    <property type="term" value="C:voltage-gated calcium channel complex"/>
    <property type="evidence" value="ECO:0007669"/>
    <property type="project" value="TreeGrafter"/>
</dbReference>
<evidence type="ECO:0000256" key="12">
    <source>
        <dbReference type="SAM" id="MobiDB-lite"/>
    </source>
</evidence>
<evidence type="ECO:0000256" key="2">
    <source>
        <dbReference type="ARBA" id="ARBA00022448"/>
    </source>
</evidence>
<feature type="region of interest" description="Disordered" evidence="12">
    <location>
        <begin position="1"/>
        <end position="91"/>
    </location>
</feature>
<evidence type="ECO:0000256" key="7">
    <source>
        <dbReference type="ARBA" id="ARBA00022882"/>
    </source>
</evidence>
<dbReference type="AlphaFoldDB" id="A0A5K3EG50"/>
<keyword evidence="3" id="KW-0109">Calcium transport</keyword>
<keyword evidence="10 13" id="KW-0472">Membrane</keyword>
<keyword evidence="2" id="KW-0813">Transport</keyword>
<dbReference type="InterPro" id="IPR050599">
    <property type="entry name" value="VDCC_alpha-1_subunit"/>
</dbReference>
<name>A0A5K3EG50_MESCO</name>
<evidence type="ECO:0000256" key="5">
    <source>
        <dbReference type="ARBA" id="ARBA00022692"/>
    </source>
</evidence>
<dbReference type="InterPro" id="IPR005821">
    <property type="entry name" value="Ion_trans_dom"/>
</dbReference>
<keyword evidence="6" id="KW-0106">Calcium</keyword>
<keyword evidence="11" id="KW-0407">Ion channel</keyword>
<feature type="transmembrane region" description="Helical" evidence="13">
    <location>
        <begin position="304"/>
        <end position="326"/>
    </location>
</feature>
<dbReference type="PANTHER" id="PTHR45628:SF1">
    <property type="entry name" value="VOLTAGE-DEPENDENT CALCIUM CHANNEL TYPE D SUBUNIT ALPHA-1"/>
    <property type="match status" value="1"/>
</dbReference>
<evidence type="ECO:0000256" key="13">
    <source>
        <dbReference type="SAM" id="Phobius"/>
    </source>
</evidence>
<dbReference type="WBParaSite" id="MCU_000043-RA">
    <property type="protein sequence ID" value="MCU_000043-RA"/>
    <property type="gene ID" value="MCU_000043"/>
</dbReference>
<dbReference type="GO" id="GO:0008331">
    <property type="term" value="F:high voltage-gated calcium channel activity"/>
    <property type="evidence" value="ECO:0007669"/>
    <property type="project" value="TreeGrafter"/>
</dbReference>
<evidence type="ECO:0000256" key="9">
    <source>
        <dbReference type="ARBA" id="ARBA00023065"/>
    </source>
</evidence>
<dbReference type="PANTHER" id="PTHR45628">
    <property type="entry name" value="VOLTAGE-DEPENDENT CALCIUM CHANNEL TYPE A SUBUNIT ALPHA-1"/>
    <property type="match status" value="1"/>
</dbReference>
<dbReference type="Pfam" id="PF00520">
    <property type="entry name" value="Ion_trans"/>
    <property type="match status" value="1"/>
</dbReference>
<keyword evidence="4" id="KW-0107">Calcium channel</keyword>
<dbReference type="InterPro" id="IPR027359">
    <property type="entry name" value="Volt_channel_dom_sf"/>
</dbReference>
<feature type="compositionally biased region" description="Basic and acidic residues" evidence="12">
    <location>
        <begin position="40"/>
        <end position="52"/>
    </location>
</feature>
<keyword evidence="5 13" id="KW-0812">Transmembrane</keyword>
<keyword evidence="7" id="KW-0851">Voltage-gated channel</keyword>
<dbReference type="Gene3D" id="1.10.287.70">
    <property type="match status" value="1"/>
</dbReference>
<reference evidence="15" key="1">
    <citation type="submission" date="2019-11" db="UniProtKB">
        <authorList>
            <consortium name="WormBaseParasite"/>
        </authorList>
    </citation>
    <scope>IDENTIFICATION</scope>
</reference>
<feature type="transmembrane region" description="Helical" evidence="13">
    <location>
        <begin position="211"/>
        <end position="231"/>
    </location>
</feature>
<dbReference type="FunFam" id="1.20.120.350:FF:000010">
    <property type="entry name" value="Voltage-dependent L-type calcium channel subunit alpha"/>
    <property type="match status" value="1"/>
</dbReference>
<accession>A0A5K3EG50</accession>